<dbReference type="Gene3D" id="3.90.1150.10">
    <property type="entry name" value="Aspartate Aminotransferase, domain 1"/>
    <property type="match status" value="1"/>
</dbReference>
<evidence type="ECO:0000313" key="4">
    <source>
        <dbReference type="EMBL" id="GIL28176.1"/>
    </source>
</evidence>
<comment type="similarity">
    <text evidence="3">Belongs to the class-III pyridoxal-phosphate-dependent aminotransferase family.</text>
</comment>
<dbReference type="PANTHER" id="PTHR43713">
    <property type="entry name" value="GLUTAMATE-1-SEMIALDEHYDE 2,1-AMINOMUTASE"/>
    <property type="match status" value="1"/>
</dbReference>
<dbReference type="InterPro" id="IPR015424">
    <property type="entry name" value="PyrdxlP-dep_Trfase"/>
</dbReference>
<dbReference type="SUPFAM" id="SSF53383">
    <property type="entry name" value="PLP-dependent transferases"/>
    <property type="match status" value="1"/>
</dbReference>
<name>A0A8J4EL71_9ACTN</name>
<dbReference type="Gene3D" id="3.40.640.10">
    <property type="entry name" value="Type I PLP-dependent aspartate aminotransferase-like (Major domain)"/>
    <property type="match status" value="1"/>
</dbReference>
<dbReference type="InterPro" id="IPR005814">
    <property type="entry name" value="Aminotrans_3"/>
</dbReference>
<evidence type="ECO:0000256" key="3">
    <source>
        <dbReference type="RuleBase" id="RU003560"/>
    </source>
</evidence>
<evidence type="ECO:0000256" key="1">
    <source>
        <dbReference type="ARBA" id="ARBA00001933"/>
    </source>
</evidence>
<accession>A0A8J4EL71</accession>
<reference evidence="5" key="1">
    <citation type="journal article" date="2021" name="Int. J. Syst. Evol. Microbiol.">
        <title>Actinocatenispora comari sp. nov., an endophytic actinomycete isolated from aerial parts of Comarum salesowianum.</title>
        <authorList>
            <person name="Oyunbileg N."/>
            <person name="Iizaka Y."/>
            <person name="Hamada M."/>
            <person name="Davaapurev B.O."/>
            <person name="Fukumoto A."/>
            <person name="Tsetseg B."/>
            <person name="Kato F."/>
            <person name="Tamura T."/>
            <person name="Batkhuu J."/>
            <person name="Anzai Y."/>
        </authorList>
    </citation>
    <scope>NUCLEOTIDE SEQUENCE [LARGE SCALE GENOMIC DNA]</scope>
    <source>
        <strain evidence="5">NUM-2625</strain>
    </source>
</reference>
<dbReference type="InterPro" id="IPR015422">
    <property type="entry name" value="PyrdxlP-dep_Trfase_small"/>
</dbReference>
<proteinExistence type="inferred from homology"/>
<keyword evidence="5" id="KW-1185">Reference proteome</keyword>
<dbReference type="AlphaFoldDB" id="A0A8J4EL71"/>
<dbReference type="RefSeq" id="WP_207125887.1">
    <property type="nucleotide sequence ID" value="NZ_BOPO01000055.1"/>
</dbReference>
<organism evidence="4 5">
    <name type="scientific">Actinocatenispora comari</name>
    <dbReference type="NCBI Taxonomy" id="2807577"/>
    <lineage>
        <taxon>Bacteria</taxon>
        <taxon>Bacillati</taxon>
        <taxon>Actinomycetota</taxon>
        <taxon>Actinomycetes</taxon>
        <taxon>Micromonosporales</taxon>
        <taxon>Micromonosporaceae</taxon>
        <taxon>Actinocatenispora</taxon>
    </lineage>
</organism>
<dbReference type="EMBL" id="BOPO01000055">
    <property type="protein sequence ID" value="GIL28176.1"/>
    <property type="molecule type" value="Genomic_DNA"/>
</dbReference>
<sequence>MTDASAALYRRAAVHVPGGVHSDTRFAQPHPRYFVRAEGAHVWDADGVRWLDCTMGNGSVLLGHAHPDVDAAVTGAVRDGLTTGLETPAAVSAVERLAAIVPDFGQVRFANTGTEAVMHALAIARHVTGRQRVAKAEGAYHGWFDPVWVSTWPTADQLGPQSRPGVPPSSAGLSAVTADTVVVPFNDLDATAALLREHADELAALVVEPVLIDIGYVPATSAYLRGLRELTDELGIVLVFDELLTGFRLAPGGAREVYGVVPDLTTYGKALGNGYPIAAVEGRRELMATTDPVGGPVGWVGTYNGHGSAVAAADASLAVLATGESQAYLDKLLGTLRDGFAELSARYSIPVVLAGAGGHFQPYFLTGPAGSYREAMRTDAERYATLRAAAERHHILLPGKPLLHAALSTAHTDDDVSALLAAAEEAFAQLSEST</sequence>
<evidence type="ECO:0000256" key="2">
    <source>
        <dbReference type="ARBA" id="ARBA00022898"/>
    </source>
</evidence>
<dbReference type="GO" id="GO:0008483">
    <property type="term" value="F:transaminase activity"/>
    <property type="evidence" value="ECO:0007669"/>
    <property type="project" value="InterPro"/>
</dbReference>
<dbReference type="Pfam" id="PF00202">
    <property type="entry name" value="Aminotran_3"/>
    <property type="match status" value="1"/>
</dbReference>
<dbReference type="GO" id="GO:0030170">
    <property type="term" value="F:pyridoxal phosphate binding"/>
    <property type="evidence" value="ECO:0007669"/>
    <property type="project" value="InterPro"/>
</dbReference>
<evidence type="ECO:0000313" key="5">
    <source>
        <dbReference type="Proteomes" id="UP000614996"/>
    </source>
</evidence>
<keyword evidence="2 3" id="KW-0663">Pyridoxal phosphate</keyword>
<comment type="caution">
    <text evidence="4">The sequence shown here is derived from an EMBL/GenBank/DDBJ whole genome shotgun (WGS) entry which is preliminary data.</text>
</comment>
<dbReference type="Proteomes" id="UP000614996">
    <property type="component" value="Unassembled WGS sequence"/>
</dbReference>
<dbReference type="PANTHER" id="PTHR43713:SF3">
    <property type="entry name" value="GLUTAMATE-1-SEMIALDEHYDE 2,1-AMINOMUTASE 1, CHLOROPLASTIC-RELATED"/>
    <property type="match status" value="1"/>
</dbReference>
<comment type="cofactor">
    <cofactor evidence="1">
        <name>pyridoxal 5'-phosphate</name>
        <dbReference type="ChEBI" id="CHEBI:597326"/>
    </cofactor>
</comment>
<dbReference type="InterPro" id="IPR015421">
    <property type="entry name" value="PyrdxlP-dep_Trfase_major"/>
</dbReference>
<gene>
    <name evidence="4" type="primary">hemL_2</name>
    <name evidence="4" type="ORF">NUM_34300</name>
</gene>
<protein>
    <submittedName>
        <fullName evidence="4">Glutamate-1-semialdehyde 2,1-aminomutase</fullName>
    </submittedName>
</protein>